<feature type="transmembrane region" description="Helical" evidence="4">
    <location>
        <begin position="12"/>
        <end position="33"/>
    </location>
</feature>
<dbReference type="SUPFAM" id="SSF53448">
    <property type="entry name" value="Nucleotide-diphospho-sugar transferases"/>
    <property type="match status" value="1"/>
</dbReference>
<dbReference type="Gene3D" id="3.90.550.10">
    <property type="entry name" value="Spore Coat Polysaccharide Biosynthesis Protein SpsA, Chain A"/>
    <property type="match status" value="1"/>
</dbReference>
<evidence type="ECO:0000313" key="8">
    <source>
        <dbReference type="Proteomes" id="UP000031982"/>
    </source>
</evidence>
<reference evidence="7 8" key="1">
    <citation type="submission" date="2015-01" db="EMBL/GenBank/DDBJ databases">
        <title>Genome Assembly of Bacillus badius MTCC 1458.</title>
        <authorList>
            <person name="Verma A."/>
            <person name="Khatri I."/>
            <person name="Mual P."/>
            <person name="Subramanian S."/>
            <person name="Krishnamurthi S."/>
        </authorList>
    </citation>
    <scope>NUCLEOTIDE SEQUENCE [LARGE SCALE GENOMIC DNA]</scope>
    <source>
        <strain evidence="7 8">MTCC 1458</strain>
    </source>
</reference>
<comment type="caution">
    <text evidence="7">The sequence shown here is derived from an EMBL/GenBank/DDBJ whole genome shotgun (WGS) entry which is preliminary data.</text>
</comment>
<feature type="transmembrane region" description="Helical" evidence="4">
    <location>
        <begin position="372"/>
        <end position="402"/>
    </location>
</feature>
<gene>
    <name evidence="7" type="ORF">SD77_1748</name>
</gene>
<evidence type="ECO:0000256" key="4">
    <source>
        <dbReference type="SAM" id="Phobius"/>
    </source>
</evidence>
<protein>
    <submittedName>
        <fullName evidence="7">Glycosyl transferase, group 2 family protein</fullName>
    </submittedName>
</protein>
<evidence type="ECO:0000259" key="6">
    <source>
        <dbReference type="Pfam" id="PF13632"/>
    </source>
</evidence>
<keyword evidence="4" id="KW-0472">Membrane</keyword>
<dbReference type="PANTHER" id="PTHR43630">
    <property type="entry name" value="POLY-BETA-1,6-N-ACETYL-D-GLUCOSAMINE SYNTHASE"/>
    <property type="match status" value="1"/>
</dbReference>
<dbReference type="Pfam" id="PF13632">
    <property type="entry name" value="Glyco_trans_2_3"/>
    <property type="match status" value="1"/>
</dbReference>
<proteinExistence type="inferred from homology"/>
<keyword evidence="3 7" id="KW-0808">Transferase</keyword>
<keyword evidence="2" id="KW-0328">Glycosyltransferase</keyword>
<dbReference type="PANTHER" id="PTHR43630:SF1">
    <property type="entry name" value="POLY-BETA-1,6-N-ACETYL-D-GLUCOSAMINE SYNTHASE"/>
    <property type="match status" value="1"/>
</dbReference>
<dbReference type="Pfam" id="PF00535">
    <property type="entry name" value="Glycos_transf_2"/>
    <property type="match status" value="1"/>
</dbReference>
<organism evidence="7 8">
    <name type="scientific">Bacillus badius</name>
    <dbReference type="NCBI Taxonomy" id="1455"/>
    <lineage>
        <taxon>Bacteria</taxon>
        <taxon>Bacillati</taxon>
        <taxon>Bacillota</taxon>
        <taxon>Bacilli</taxon>
        <taxon>Bacillales</taxon>
        <taxon>Bacillaceae</taxon>
        <taxon>Pseudobacillus</taxon>
    </lineage>
</organism>
<keyword evidence="4" id="KW-1133">Transmembrane helix</keyword>
<evidence type="ECO:0000259" key="5">
    <source>
        <dbReference type="Pfam" id="PF00535"/>
    </source>
</evidence>
<feature type="domain" description="Glycosyltransferase 2-like" evidence="5">
    <location>
        <begin position="63"/>
        <end position="202"/>
    </location>
</feature>
<evidence type="ECO:0000256" key="3">
    <source>
        <dbReference type="ARBA" id="ARBA00022679"/>
    </source>
</evidence>
<sequence length="474" mass="54123">MTQFISSLFTFLPWLFIFYTSFVILFYLVILFISARQLRSEYGFNSKEAEEDLLDSFDTKPVSILVPAYNEEAGIYNSVRSLLSIYYPEYEVIVINDGSTDKTAETMIEAFQMVKINFVVRTRIPVAEINGIYRSTIYENVYMIDKKNGGKADALNAGINLSHYPYICSLDGDSVLERNAFLKVIKPVLDSDGEVIAVGGSVRIANGCHIEGGEVMTVGLSKKPLVVMQVIEYLRAFLIGRIGLSRHNLLLIISGAFGVFEKESVTRIGGYRTDTVGEDMDLVVRLHRMIKDRGLKKKILYVPDPVCWTEAPESPLYLRRQRQRWHRGLCEVIWNNKDMLFNPKYGLVGVLSMAYFFLIELMGVFVELLGYLLILFGLLFSFISVEITVLIASLSFLYGSVLSMGGVLLEEWSLRKYPKPRDIVRLFFFALSETFWYRPLMIKWRLEGFFQFLAGKKDWGEMKRIGVGAKTEAK</sequence>
<evidence type="ECO:0000313" key="7">
    <source>
        <dbReference type="EMBL" id="KIL77143.1"/>
    </source>
</evidence>
<dbReference type="GO" id="GO:0016740">
    <property type="term" value="F:transferase activity"/>
    <property type="evidence" value="ECO:0007669"/>
    <property type="project" value="UniProtKB-KW"/>
</dbReference>
<dbReference type="RefSeq" id="WP_052475314.1">
    <property type="nucleotide sequence ID" value="NZ_JARTHD010000019.1"/>
</dbReference>
<name>A0ABR5AQW0_BACBA</name>
<dbReference type="InterPro" id="IPR001173">
    <property type="entry name" value="Glyco_trans_2-like"/>
</dbReference>
<keyword evidence="8" id="KW-1185">Reference proteome</keyword>
<dbReference type="EMBL" id="JXLP01000017">
    <property type="protein sequence ID" value="KIL77143.1"/>
    <property type="molecule type" value="Genomic_DNA"/>
</dbReference>
<dbReference type="CDD" id="cd06423">
    <property type="entry name" value="CESA_like"/>
    <property type="match status" value="1"/>
</dbReference>
<dbReference type="Proteomes" id="UP000031982">
    <property type="component" value="Unassembled WGS sequence"/>
</dbReference>
<keyword evidence="4" id="KW-0812">Transmembrane</keyword>
<feature type="domain" description="Glycosyltransferase 2-like" evidence="6">
    <location>
        <begin position="238"/>
        <end position="394"/>
    </location>
</feature>
<comment type="similarity">
    <text evidence="1">Belongs to the glycosyltransferase 2 family.</text>
</comment>
<dbReference type="InterPro" id="IPR029044">
    <property type="entry name" value="Nucleotide-diphossugar_trans"/>
</dbReference>
<evidence type="ECO:0000256" key="1">
    <source>
        <dbReference type="ARBA" id="ARBA00006739"/>
    </source>
</evidence>
<accession>A0ABR5AQW0</accession>
<evidence type="ECO:0000256" key="2">
    <source>
        <dbReference type="ARBA" id="ARBA00022676"/>
    </source>
</evidence>